<gene>
    <name evidence="2" type="ORF">Agabi119p4_7974</name>
</gene>
<evidence type="ECO:0000313" key="3">
    <source>
        <dbReference type="Proteomes" id="UP000629468"/>
    </source>
</evidence>
<keyword evidence="1" id="KW-0812">Transmembrane</keyword>
<reference evidence="2 3" key="1">
    <citation type="journal article" name="Sci. Rep.">
        <title>Telomere-to-telomere assembled and centromere annotated genomes of the two main subspecies of the button mushroom Agaricus bisporus reveal especially polymorphic chromosome ends.</title>
        <authorList>
            <person name="Sonnenberg A.S.M."/>
            <person name="Sedaghat-Telgerd N."/>
            <person name="Lavrijssen B."/>
            <person name="Ohm R.A."/>
            <person name="Hendrickx P.M."/>
            <person name="Scholtmeijer K."/>
            <person name="Baars J.J.P."/>
            <person name="van Peer A."/>
        </authorList>
    </citation>
    <scope>NUCLEOTIDE SEQUENCE [LARGE SCALE GENOMIC DNA]</scope>
    <source>
        <strain evidence="2 3">H119_p4</strain>
    </source>
</reference>
<name>A0A8H7EXW9_AGABI</name>
<keyword evidence="1" id="KW-0472">Membrane</keyword>
<dbReference type="Gene3D" id="3.40.50.11350">
    <property type="match status" value="1"/>
</dbReference>
<proteinExistence type="predicted"/>
<dbReference type="Proteomes" id="UP000629468">
    <property type="component" value="Unassembled WGS sequence"/>
</dbReference>
<accession>A0A8H7EXW9</accession>
<keyword evidence="1" id="KW-1133">Transmembrane helix</keyword>
<evidence type="ECO:0000313" key="2">
    <source>
        <dbReference type="EMBL" id="KAF7763437.1"/>
    </source>
</evidence>
<dbReference type="EMBL" id="JABXXO010000011">
    <property type="protein sequence ID" value="KAF7763437.1"/>
    <property type="molecule type" value="Genomic_DNA"/>
</dbReference>
<evidence type="ECO:0000256" key="1">
    <source>
        <dbReference type="SAM" id="Phobius"/>
    </source>
</evidence>
<organism evidence="2 3">
    <name type="scientific">Agaricus bisporus var. burnettii</name>
    <dbReference type="NCBI Taxonomy" id="192524"/>
    <lineage>
        <taxon>Eukaryota</taxon>
        <taxon>Fungi</taxon>
        <taxon>Dikarya</taxon>
        <taxon>Basidiomycota</taxon>
        <taxon>Agaricomycotina</taxon>
        <taxon>Agaricomycetes</taxon>
        <taxon>Agaricomycetidae</taxon>
        <taxon>Agaricales</taxon>
        <taxon>Agaricineae</taxon>
        <taxon>Agaricaceae</taxon>
        <taxon>Agaricus</taxon>
    </lineage>
</organism>
<dbReference type="CDD" id="cd11296">
    <property type="entry name" value="O-FucT_like"/>
    <property type="match status" value="1"/>
</dbReference>
<sequence length="509" mass="58299">MLRLSRLLRPKHSSYELLSTDGEHRPRSVRPSRFSRYQFLRRILHFRCFCICVIVIITFFVCAILFSGVPSLYGDVRRFEHILPQHNLNFAQHSNVKYISFPDHIWGHGWNNVLQQYLMFSYLAYLTNRSFVFEDYTWSHLPSPYTIYDFALRPTRIPLNAYISGPTAGGSMDNAPESPPRAVSFDFWQTVCPSSDRHVIDSVNAPRDLAGPDRIRWWKEKIKSYHDVTCLEVATSQNEIFDFEFFGSQQILDVWPSLSQSPILTRFKWSPLVLSAIERNFALLPNIPEVGESALPQHQSLDTSQQASSTVSSPLARSTYPALLAVHIRRGDFKRHCSNLAEWGPGFHGFNSFQGLPDHWTSYSGSSMEEKREYYRKRCLPNQEEIVERLHNVRQDHDEFLSNQTDASISGSGSPSSGHKLRRVFVLTNAWPVWQDGLKKKLMADGWEDVVVSEDLTLDKEQKGVNVAVDMSIAERAEVFVGNGFSSLSGVIIMLRLSNGLPFQVNRFL</sequence>
<dbReference type="AlphaFoldDB" id="A0A8H7EXW9"/>
<protein>
    <submittedName>
        <fullName evidence="2">Uncharacterized protein</fullName>
    </submittedName>
</protein>
<comment type="caution">
    <text evidence="2">The sequence shown here is derived from an EMBL/GenBank/DDBJ whole genome shotgun (WGS) entry which is preliminary data.</text>
</comment>
<feature type="transmembrane region" description="Helical" evidence="1">
    <location>
        <begin position="44"/>
        <end position="69"/>
    </location>
</feature>